<evidence type="ECO:0000313" key="1">
    <source>
        <dbReference type="EMBL" id="MDL0089413.1"/>
    </source>
</evidence>
<evidence type="ECO:0000313" key="2">
    <source>
        <dbReference type="Proteomes" id="UP001173801"/>
    </source>
</evidence>
<reference evidence="1" key="2">
    <citation type="journal article" date="2023" name="Microorganisms">
        <title>Isolation and Genomic Characteristics of Cat-Borne Campylobacter felis sp. nov. and Sheep-Borne Campylobacter ovis sp. nov.</title>
        <authorList>
            <person name="Wang H."/>
            <person name="Li Y."/>
            <person name="Gu Y."/>
            <person name="Zhou G."/>
            <person name="Chen X."/>
            <person name="Zhang X."/>
            <person name="Shao Z."/>
            <person name="Zhang J."/>
            <person name="Zhang M."/>
        </authorList>
    </citation>
    <scope>NUCLEOTIDE SEQUENCE</scope>
    <source>
        <strain evidence="1">PS10</strain>
    </source>
</reference>
<name>A0ABT7HRC7_9BACT</name>
<accession>A0ABT7HRC7</accession>
<sequence length="50" mass="5788">MIKFNGVIKPNTELFSQELAKTNIEIFKFVELGKDFVESGYRLLCKNGYN</sequence>
<proteinExistence type="predicted"/>
<comment type="caution">
    <text evidence="1">The sequence shown here is derived from an EMBL/GenBank/DDBJ whole genome shotgun (WGS) entry which is preliminary data.</text>
</comment>
<keyword evidence="2" id="KW-1185">Reference proteome</keyword>
<organism evidence="1 2">
    <name type="scientific">Campylobacter gastrosuis</name>
    <dbReference type="NCBI Taxonomy" id="2974576"/>
    <lineage>
        <taxon>Bacteria</taxon>
        <taxon>Pseudomonadati</taxon>
        <taxon>Campylobacterota</taxon>
        <taxon>Epsilonproteobacteria</taxon>
        <taxon>Campylobacterales</taxon>
        <taxon>Campylobacteraceae</taxon>
        <taxon>Campylobacter</taxon>
    </lineage>
</organism>
<reference evidence="1" key="1">
    <citation type="submission" date="2022-08" db="EMBL/GenBank/DDBJ databases">
        <authorList>
            <person name="Wang H."/>
        </authorList>
    </citation>
    <scope>NUCLEOTIDE SEQUENCE</scope>
    <source>
        <strain evidence="1">PS10</strain>
    </source>
</reference>
<protein>
    <submittedName>
        <fullName evidence="1">Uncharacterized protein</fullName>
    </submittedName>
</protein>
<gene>
    <name evidence="1" type="ORF">NYG85_08585</name>
</gene>
<dbReference type="Proteomes" id="UP001173801">
    <property type="component" value="Unassembled WGS sequence"/>
</dbReference>
<dbReference type="RefSeq" id="WP_284938077.1">
    <property type="nucleotide sequence ID" value="NZ_JANURM010000012.1"/>
</dbReference>
<dbReference type="EMBL" id="JANURM010000012">
    <property type="protein sequence ID" value="MDL0089413.1"/>
    <property type="molecule type" value="Genomic_DNA"/>
</dbReference>